<reference evidence="12 13" key="1">
    <citation type="submission" date="2024-04" db="EMBL/GenBank/DDBJ databases">
        <title>Phyllosticta paracitricarpa is synonymous to the EU quarantine fungus P. citricarpa based on phylogenomic analyses.</title>
        <authorList>
            <consortium name="Lawrence Berkeley National Laboratory"/>
            <person name="Van ingen-buijs V.A."/>
            <person name="Van westerhoven A.C."/>
            <person name="Haridas S."/>
            <person name="Skiadas P."/>
            <person name="Martin F."/>
            <person name="Groenewald J.Z."/>
            <person name="Crous P.W."/>
            <person name="Seidl M.F."/>
        </authorList>
    </citation>
    <scope>NUCLEOTIDE SEQUENCE [LARGE SCALE GENOMIC DNA]</scope>
    <source>
        <strain evidence="12 13">CPC 17464</strain>
    </source>
</reference>
<dbReference type="InterPro" id="IPR011006">
    <property type="entry name" value="CheY-like_superfamily"/>
</dbReference>
<evidence type="ECO:0000256" key="1">
    <source>
        <dbReference type="ARBA" id="ARBA00000085"/>
    </source>
</evidence>
<feature type="compositionally biased region" description="Low complexity" evidence="7">
    <location>
        <begin position="605"/>
        <end position="614"/>
    </location>
</feature>
<keyword evidence="3 6" id="KW-0597">Phosphoprotein</keyword>
<evidence type="ECO:0000259" key="10">
    <source>
        <dbReference type="PROSITE" id="PS50112"/>
    </source>
</evidence>
<feature type="region of interest" description="Disordered" evidence="7">
    <location>
        <begin position="1022"/>
        <end position="1047"/>
    </location>
</feature>
<feature type="domain" description="PAS" evidence="10">
    <location>
        <begin position="1181"/>
        <end position="1236"/>
    </location>
</feature>
<feature type="compositionally biased region" description="Low complexity" evidence="7">
    <location>
        <begin position="1266"/>
        <end position="1281"/>
    </location>
</feature>
<dbReference type="InterPro" id="IPR003661">
    <property type="entry name" value="HisK_dim/P_dom"/>
</dbReference>
<comment type="caution">
    <text evidence="12">The sequence shown here is derived from an EMBL/GenBank/DDBJ whole genome shotgun (WGS) entry which is preliminary data.</text>
</comment>
<feature type="region of interest" description="Disordered" evidence="7">
    <location>
        <begin position="216"/>
        <end position="260"/>
    </location>
</feature>
<dbReference type="PANTHER" id="PTHR43047:SF74">
    <property type="entry name" value="HISTIDINE KINASE-RELATED"/>
    <property type="match status" value="1"/>
</dbReference>
<dbReference type="PROSITE" id="PS50112">
    <property type="entry name" value="PAS"/>
    <property type="match status" value="2"/>
</dbReference>
<dbReference type="Gene3D" id="3.40.50.2300">
    <property type="match status" value="1"/>
</dbReference>
<evidence type="ECO:0000256" key="5">
    <source>
        <dbReference type="ARBA" id="ARBA00022777"/>
    </source>
</evidence>
<organism evidence="12 13">
    <name type="scientific">Phyllosticta citribraziliensis</name>
    <dbReference type="NCBI Taxonomy" id="989973"/>
    <lineage>
        <taxon>Eukaryota</taxon>
        <taxon>Fungi</taxon>
        <taxon>Dikarya</taxon>
        <taxon>Ascomycota</taxon>
        <taxon>Pezizomycotina</taxon>
        <taxon>Dothideomycetes</taxon>
        <taxon>Dothideomycetes incertae sedis</taxon>
        <taxon>Botryosphaeriales</taxon>
        <taxon>Phyllostictaceae</taxon>
        <taxon>Phyllosticta</taxon>
    </lineage>
</organism>
<dbReference type="Pfam" id="PF00072">
    <property type="entry name" value="Response_reg"/>
    <property type="match status" value="1"/>
</dbReference>
<evidence type="ECO:0000256" key="2">
    <source>
        <dbReference type="ARBA" id="ARBA00012438"/>
    </source>
</evidence>
<dbReference type="CDD" id="cd00130">
    <property type="entry name" value="PAS"/>
    <property type="match status" value="2"/>
</dbReference>
<accession>A0ABR1LCS0</accession>
<feature type="modified residue" description="4-aspartylphosphate" evidence="6">
    <location>
        <position position="1971"/>
    </location>
</feature>
<evidence type="ECO:0000256" key="7">
    <source>
        <dbReference type="SAM" id="MobiDB-lite"/>
    </source>
</evidence>
<dbReference type="PRINTS" id="PR00344">
    <property type="entry name" value="BCTRLSENSOR"/>
</dbReference>
<feature type="compositionally biased region" description="Basic and acidic residues" evidence="7">
    <location>
        <begin position="415"/>
        <end position="438"/>
    </location>
</feature>
<feature type="compositionally biased region" description="Low complexity" evidence="7">
    <location>
        <begin position="136"/>
        <end position="150"/>
    </location>
</feature>
<feature type="domain" description="PAC" evidence="11">
    <location>
        <begin position="1122"/>
        <end position="1174"/>
    </location>
</feature>
<dbReference type="GO" id="GO:0016301">
    <property type="term" value="F:kinase activity"/>
    <property type="evidence" value="ECO:0007669"/>
    <property type="project" value="UniProtKB-KW"/>
</dbReference>
<keyword evidence="13" id="KW-1185">Reference proteome</keyword>
<dbReference type="SMART" id="SM00387">
    <property type="entry name" value="HATPase_c"/>
    <property type="match status" value="1"/>
</dbReference>
<feature type="compositionally biased region" description="Low complexity" evidence="7">
    <location>
        <begin position="1718"/>
        <end position="1742"/>
    </location>
</feature>
<feature type="compositionally biased region" description="Polar residues" evidence="7">
    <location>
        <begin position="851"/>
        <end position="871"/>
    </location>
</feature>
<dbReference type="PROSITE" id="PS50109">
    <property type="entry name" value="HIS_KIN"/>
    <property type="match status" value="1"/>
</dbReference>
<dbReference type="InterPro" id="IPR003594">
    <property type="entry name" value="HATPase_dom"/>
</dbReference>
<dbReference type="CDD" id="cd16922">
    <property type="entry name" value="HATPase_EvgS-ArcB-TorS-like"/>
    <property type="match status" value="1"/>
</dbReference>
<dbReference type="PROSITE" id="PS50113">
    <property type="entry name" value="PAC"/>
    <property type="match status" value="2"/>
</dbReference>
<dbReference type="SMART" id="SM00086">
    <property type="entry name" value="PAC"/>
    <property type="match status" value="2"/>
</dbReference>
<feature type="compositionally biased region" description="Basic residues" evidence="7">
    <location>
        <begin position="19"/>
        <end position="35"/>
    </location>
</feature>
<dbReference type="SUPFAM" id="SSF55785">
    <property type="entry name" value="PYP-like sensor domain (PAS domain)"/>
    <property type="match status" value="2"/>
</dbReference>
<feature type="compositionally biased region" description="Low complexity" evidence="7">
    <location>
        <begin position="109"/>
        <end position="124"/>
    </location>
</feature>
<feature type="compositionally biased region" description="Low complexity" evidence="7">
    <location>
        <begin position="1647"/>
        <end position="1693"/>
    </location>
</feature>
<dbReference type="EC" id="2.7.13.3" evidence="2"/>
<feature type="domain" description="Histidine kinase" evidence="8">
    <location>
        <begin position="1389"/>
        <end position="1615"/>
    </location>
</feature>
<keyword evidence="5 12" id="KW-0418">Kinase</keyword>
<dbReference type="InterPro" id="IPR000014">
    <property type="entry name" value="PAS"/>
</dbReference>
<feature type="region of interest" description="Disordered" evidence="7">
    <location>
        <begin position="655"/>
        <end position="682"/>
    </location>
</feature>
<feature type="region of interest" description="Disordered" evidence="7">
    <location>
        <begin position="1253"/>
        <end position="1299"/>
    </location>
</feature>
<feature type="compositionally biased region" description="Basic and acidic residues" evidence="7">
    <location>
        <begin position="616"/>
        <end position="629"/>
    </location>
</feature>
<evidence type="ECO:0000259" key="9">
    <source>
        <dbReference type="PROSITE" id="PS50110"/>
    </source>
</evidence>
<feature type="region of interest" description="Disordered" evidence="7">
    <location>
        <begin position="1618"/>
        <end position="1742"/>
    </location>
</feature>
<evidence type="ECO:0000313" key="12">
    <source>
        <dbReference type="EMBL" id="KAK7533036.1"/>
    </source>
</evidence>
<evidence type="ECO:0000256" key="3">
    <source>
        <dbReference type="ARBA" id="ARBA00022553"/>
    </source>
</evidence>
<protein>
    <recommendedName>
        <fullName evidence="2">histidine kinase</fullName>
        <ecNumber evidence="2">2.7.13.3</ecNumber>
    </recommendedName>
</protein>
<dbReference type="Proteomes" id="UP001360953">
    <property type="component" value="Unassembled WGS sequence"/>
</dbReference>
<dbReference type="Pfam" id="PF13188">
    <property type="entry name" value="PAS_8"/>
    <property type="match status" value="1"/>
</dbReference>
<feature type="compositionally biased region" description="Basic and acidic residues" evidence="7">
    <location>
        <begin position="298"/>
        <end position="307"/>
    </location>
</feature>
<dbReference type="Gene3D" id="3.30.450.20">
    <property type="entry name" value="PAS domain"/>
    <property type="match status" value="2"/>
</dbReference>
<evidence type="ECO:0000259" key="11">
    <source>
        <dbReference type="PROSITE" id="PS50113"/>
    </source>
</evidence>
<feature type="compositionally biased region" description="Low complexity" evidence="7">
    <location>
        <begin position="47"/>
        <end position="66"/>
    </location>
</feature>
<dbReference type="Pfam" id="PF08447">
    <property type="entry name" value="PAS_3"/>
    <property type="match status" value="1"/>
</dbReference>
<gene>
    <name evidence="12" type="ORF">J3D65DRAFT_558432</name>
</gene>
<dbReference type="Gene3D" id="1.10.287.130">
    <property type="match status" value="1"/>
</dbReference>
<dbReference type="InterPro" id="IPR036097">
    <property type="entry name" value="HisK_dim/P_sf"/>
</dbReference>
<feature type="compositionally biased region" description="Pro residues" evidence="7">
    <location>
        <begin position="1633"/>
        <end position="1643"/>
    </location>
</feature>
<dbReference type="Pfam" id="PF00512">
    <property type="entry name" value="HisKA"/>
    <property type="match status" value="1"/>
</dbReference>
<dbReference type="InterPro" id="IPR035965">
    <property type="entry name" value="PAS-like_dom_sf"/>
</dbReference>
<feature type="region of interest" description="Disordered" evidence="7">
    <location>
        <begin position="851"/>
        <end position="877"/>
    </location>
</feature>
<dbReference type="InterPro" id="IPR036890">
    <property type="entry name" value="HATPase_C_sf"/>
</dbReference>
<feature type="region of interest" description="Disordered" evidence="7">
    <location>
        <begin position="289"/>
        <end position="319"/>
    </location>
</feature>
<feature type="compositionally biased region" description="Basic and acidic residues" evidence="7">
    <location>
        <begin position="449"/>
        <end position="486"/>
    </location>
</feature>
<dbReference type="PROSITE" id="PS50110">
    <property type="entry name" value="RESPONSE_REGULATORY"/>
    <property type="match status" value="1"/>
</dbReference>
<dbReference type="InterPro" id="IPR004358">
    <property type="entry name" value="Sig_transdc_His_kin-like_C"/>
</dbReference>
<dbReference type="Pfam" id="PF02518">
    <property type="entry name" value="HATPase_c"/>
    <property type="match status" value="1"/>
</dbReference>
<dbReference type="RefSeq" id="XP_066652429.1">
    <property type="nucleotide sequence ID" value="XM_066797362.1"/>
</dbReference>
<feature type="region of interest" description="Disordered" evidence="7">
    <location>
        <begin position="389"/>
        <end position="495"/>
    </location>
</feature>
<feature type="compositionally biased region" description="Basic and acidic residues" evidence="7">
    <location>
        <begin position="965"/>
        <end position="980"/>
    </location>
</feature>
<dbReference type="InterPro" id="IPR001789">
    <property type="entry name" value="Sig_transdc_resp-reg_receiver"/>
</dbReference>
<dbReference type="NCBIfam" id="TIGR00229">
    <property type="entry name" value="sensory_box"/>
    <property type="match status" value="2"/>
</dbReference>
<evidence type="ECO:0000313" key="13">
    <source>
        <dbReference type="Proteomes" id="UP001360953"/>
    </source>
</evidence>
<dbReference type="InterPro" id="IPR005467">
    <property type="entry name" value="His_kinase_dom"/>
</dbReference>
<feature type="region of interest" description="Disordered" evidence="7">
    <location>
        <begin position="916"/>
        <end position="983"/>
    </location>
</feature>
<feature type="compositionally biased region" description="Low complexity" evidence="7">
    <location>
        <begin position="655"/>
        <end position="673"/>
    </location>
</feature>
<feature type="domain" description="PAC" evidence="11">
    <location>
        <begin position="1323"/>
        <end position="1378"/>
    </location>
</feature>
<dbReference type="EMBL" id="JBBPEH010000010">
    <property type="protein sequence ID" value="KAK7533036.1"/>
    <property type="molecule type" value="Genomic_DNA"/>
</dbReference>
<dbReference type="GeneID" id="92030268"/>
<feature type="domain" description="Response regulatory" evidence="9">
    <location>
        <begin position="1919"/>
        <end position="2041"/>
    </location>
</feature>
<dbReference type="SMART" id="SM00388">
    <property type="entry name" value="HisKA"/>
    <property type="match status" value="1"/>
</dbReference>
<dbReference type="InterPro" id="IPR000700">
    <property type="entry name" value="PAS-assoc_C"/>
</dbReference>
<feature type="region of interest" description="Disordered" evidence="7">
    <location>
        <begin position="1"/>
        <end position="162"/>
    </location>
</feature>
<dbReference type="InterPro" id="IPR013655">
    <property type="entry name" value="PAS_fold_3"/>
</dbReference>
<name>A0ABR1LCS0_9PEZI</name>
<dbReference type="InterPro" id="IPR001610">
    <property type="entry name" value="PAC"/>
</dbReference>
<feature type="compositionally biased region" description="Polar residues" evidence="7">
    <location>
        <begin position="1282"/>
        <end position="1294"/>
    </location>
</feature>
<dbReference type="PANTHER" id="PTHR43047">
    <property type="entry name" value="TWO-COMPONENT HISTIDINE PROTEIN KINASE"/>
    <property type="match status" value="1"/>
</dbReference>
<comment type="catalytic activity">
    <reaction evidence="1">
        <text>ATP + protein L-histidine = ADP + protein N-phospho-L-histidine.</text>
        <dbReference type="EC" id="2.7.13.3"/>
    </reaction>
</comment>
<dbReference type="CDD" id="cd17546">
    <property type="entry name" value="REC_hyHK_CKI1_RcsC-like"/>
    <property type="match status" value="1"/>
</dbReference>
<feature type="region of interest" description="Disordered" evidence="7">
    <location>
        <begin position="588"/>
        <end position="635"/>
    </location>
</feature>
<dbReference type="SMART" id="SM00091">
    <property type="entry name" value="PAS"/>
    <property type="match status" value="2"/>
</dbReference>
<evidence type="ECO:0000256" key="4">
    <source>
        <dbReference type="ARBA" id="ARBA00022679"/>
    </source>
</evidence>
<keyword evidence="4" id="KW-0808">Transferase</keyword>
<evidence type="ECO:0000259" key="8">
    <source>
        <dbReference type="PROSITE" id="PS50109"/>
    </source>
</evidence>
<dbReference type="SMART" id="SM00448">
    <property type="entry name" value="REC"/>
    <property type="match status" value="1"/>
</dbReference>
<sequence>MITNSTPPSPSPSAARAKGGSHAHAHSHPHSHSHSHSADQEPQIQLPTSTATTTTATTTTPPAQATSNQYFAPDQTPPSRPSLHRSSRVSSPPSDETPALKQSLGSVPSTTTTTTTTASATTTTPAVADLPPTSHPSSPAANAATVSATAAPPPREAPASNPALDEIDRLRHAVNAKMVLSQQRAKLGAMGGAPPSPRSLGSRRVSPVTEEAHVEATISPSLDAAFSSPVPTGSLTTSTESTESSRTVRGSVPATPAQMPMRTPSYPFPYVPGSTRSWSSSFHQPFTTLSPTVGALNSKDETPRERQMSGVSTPAPVAANFMPPGSSMPVVEDMQYPTPNLYDLTLVLSSEPGLDAWWAAVTNIMTDWYGAERVTLAVPADPTDIENVPWGQKATFGINGPPQTRASARMHHQSKTKDARPKDGKAKETKGKDFKSECVDSTQNEADCEVNRKRNRPKLESRHSFAGHERVKKEGENEKKSAERPSRPRGLMRTASHALHNVGTSETPIPIREPAMPAQFPHFQKQYVQESTFSDPDFSSIGEDLHIGRHAEVFPVLRALDNEAHALIDNAGVNRVLERGKLVTLTRDYSTTEPSERDNSGRLGASKASETKTTTSKRDPSHMTSESRSRASTLGGDDVYRLKLATHYEEYEQYPSSPWAQSPAPSPAIQANPGENPFFAGANVDEESFNPTGAGPDYSQFGPVEAIGVDRASTVTHVPLIHPVLSQVMQPFDTETPADTPAESRLRQAASTASSEIPGFQRKAPIAILSMLSSTVPYPQNLTQSLKLLSPHLATTFSNAMHFCNAQRQVLDSRHRRFDTSHPPSGFTSASADTESLDDLLQLDMDQLNESATGSMTSPSEYSVRSKNSPGGSLAGTPGWDPSLFGFSSSKHSVGNTPGHVLGSDVVDSYFDAKKKTAGSRSGNSGDTPPPMDLKPTSRKVVSILPHEDDDTTPKLDPQPTGKTPLKEKPQDSTLRDRVNSPRRMSLRLNQAERDHQRQHSFLHSYGADFSSSFQSLPAATTPLRTPAIPHGHVRSGSMSERPDMPPPSERLLRTIIDSLPVQVFTAAPSTGALTWANTKFLVYRGQDSRQVLQEPWDAIHPEDRTEYTNMWTRSLRTGQQFQQKARVKRFDGHYRWFYVRAAPLKDKRQNIVHWIGTNMDVHEQHLAEINAARQQETAASEAKYRALANSSPQIVFAVTKKKGLTFCNSQWLTYSGQSEHEAQGLGFMDYVHQEDIVKCRLPDFEDDCATPKNVPLSMPADLKRSNSLSNDSNASSDSSATKTVMSPGATSPTIHMPQTRLSKLADTGILKVTRDPDGRPSYSTEVRLKSKDGSFHWHLVRILLAEPVLQGEDEEETWYGTCTDINDHKLLEQTLKETMDAKSRFLSNMSHEIRTPLNGITGMVNFLIDSNLTSEQMEHVNIIRSSTEGLRDLINDILDLSKVEAGMITLSMDWLHIRSLIEEVNDLTSAMAINKGLELNYIVEEEVPSMVKGDRFRIRQVLLNVIGNAIKFTQKGEVFVRCRMADNQDSIEPGKESLVQFDVIDTGSGFTEKEAEYLFKRFSQIDGSSTRQHGGTGLGLAISMQLVELHGGKMKATSVPGKGSTFTFTIKFTLPSSKEQPPAEAMSSATPFPTPAAPPSTPVRPAKPASPIKAPSNSSIKAADSASSSASSDPSIRTGRTSLPSTRSSASSFVSDTRPVTMNLSLPHDSSKRAESSESNESTSTVRQATEVPTKAATPPVAAQPPMYSILVVCPLVFSRDATVKHVEMTLPKTVPAQITARESIEECRRMISSDDPVIFTHIVLVLHESKEVLDFTEQVFNSQLHSNTSVIVICDLVQKREIMTEERARTYDKLVGERRLRFIFKPLKPSKFAVIFDPQRERELSTDRNENSAQQVAVNQKMVFDDMKRRLGNKGHRVLLVEDNKINQTVLLKLLSKVAINVETVLDGVECTDAVFSKDHGYYSIILCDLHMPNKDGYQTCREIRQWEKRKKYPHLPIIALSANVLGDVYSQCVDAGFNSYVTKPVDFKELSSVMTRFLDPLDPSKPHEFMRPRKE</sequence>
<dbReference type="Gene3D" id="3.30.565.10">
    <property type="entry name" value="Histidine kinase-like ATPase, C-terminal domain"/>
    <property type="match status" value="1"/>
</dbReference>
<proteinExistence type="predicted"/>
<dbReference type="SUPFAM" id="SSF47384">
    <property type="entry name" value="Homodimeric domain of signal transducing histidine kinase"/>
    <property type="match status" value="1"/>
</dbReference>
<dbReference type="CDD" id="cd00082">
    <property type="entry name" value="HisKA"/>
    <property type="match status" value="1"/>
</dbReference>
<feature type="compositionally biased region" description="Low complexity" evidence="7">
    <location>
        <begin position="232"/>
        <end position="252"/>
    </location>
</feature>
<feature type="domain" description="PAS" evidence="10">
    <location>
        <begin position="1049"/>
        <end position="1119"/>
    </location>
</feature>
<evidence type="ECO:0000256" key="6">
    <source>
        <dbReference type="PROSITE-ProRule" id="PRU00169"/>
    </source>
</evidence>
<dbReference type="SUPFAM" id="SSF55874">
    <property type="entry name" value="ATPase domain of HSP90 chaperone/DNA topoisomerase II/histidine kinase"/>
    <property type="match status" value="1"/>
</dbReference>
<feature type="compositionally biased region" description="Polar residues" evidence="7">
    <location>
        <begin position="1694"/>
        <end position="1705"/>
    </location>
</feature>
<dbReference type="SUPFAM" id="SSF52172">
    <property type="entry name" value="CheY-like"/>
    <property type="match status" value="1"/>
</dbReference>